<name>A0A516TNT4_9BACT</name>
<evidence type="ECO:0000313" key="1">
    <source>
        <dbReference type="EMBL" id="QDQ42865.1"/>
    </source>
</evidence>
<dbReference type="RefSeq" id="WP_244946021.1">
    <property type="nucleotide sequence ID" value="NZ_CP037899.1"/>
</dbReference>
<accession>A0A516TNT4</accession>
<keyword evidence="1" id="KW-0808">Transferase</keyword>
<evidence type="ECO:0000313" key="2">
    <source>
        <dbReference type="Proteomes" id="UP000315925"/>
    </source>
</evidence>
<dbReference type="EMBL" id="CP037899">
    <property type="protein sequence ID" value="QDQ42865.1"/>
    <property type="molecule type" value="Genomic_DNA"/>
</dbReference>
<organism evidence="1 2">
    <name type="scientific">Methylacidiphilum kamchatkense Kam1</name>
    <dbReference type="NCBI Taxonomy" id="1202785"/>
    <lineage>
        <taxon>Bacteria</taxon>
        <taxon>Pseudomonadati</taxon>
        <taxon>Verrucomicrobiota</taxon>
        <taxon>Methylacidiphilae</taxon>
        <taxon>Methylacidiphilales</taxon>
        <taxon>Methylacidiphilaceae</taxon>
        <taxon>Methylacidiphilum (ex Ratnadevi et al. 2023)</taxon>
    </lineage>
</organism>
<dbReference type="Gene3D" id="3.40.50.2000">
    <property type="entry name" value="Glycogen Phosphorylase B"/>
    <property type="match status" value="1"/>
</dbReference>
<dbReference type="KEGG" id="mkc:kam1_1650"/>
<dbReference type="GO" id="GO:0016740">
    <property type="term" value="F:transferase activity"/>
    <property type="evidence" value="ECO:0007669"/>
    <property type="project" value="UniProtKB-KW"/>
</dbReference>
<dbReference type="SUPFAM" id="SSF53756">
    <property type="entry name" value="UDP-Glycosyltransferase/glycogen phosphorylase"/>
    <property type="match status" value="1"/>
</dbReference>
<dbReference type="AlphaFoldDB" id="A0A516TNT4"/>
<protein>
    <submittedName>
        <fullName evidence="1">Glycosyl transferase family 4</fullName>
    </submittedName>
</protein>
<reference evidence="2" key="1">
    <citation type="submission" date="2019-03" db="EMBL/GenBank/DDBJ databases">
        <title>Complete genome of Methylacidiphilum kamchatkense Kam1.</title>
        <authorList>
            <person name="Kruse T."/>
            <person name="Murarilal Ratnadevi C."/>
            <person name="Erikstad H.-A."/>
            <person name="Birkeland N.-K."/>
        </authorList>
    </citation>
    <scope>NUCLEOTIDE SEQUENCE [LARGE SCALE GENOMIC DNA]</scope>
    <source>
        <strain evidence="2">kam1</strain>
    </source>
</reference>
<dbReference type="Proteomes" id="UP000315925">
    <property type="component" value="Chromosome"/>
</dbReference>
<proteinExistence type="predicted"/>
<sequence>MRILTVICSLSLRHGGPSLACLDQSKALASLRHQITIYTTNDNVDSLSDIPLKQPINKDGYQIYFFPLTYAFIAPLRKYYFSIPLMQALHNTISLFDLVYIFSLYRFPPTIAALYARSFRVPYIMNPHGFLYPFLFRKIAY</sequence>
<gene>
    <name evidence="1" type="ORF">kam1_1650</name>
</gene>